<evidence type="ECO:0000256" key="3">
    <source>
        <dbReference type="ARBA" id="ARBA00023235"/>
    </source>
</evidence>
<dbReference type="InterPro" id="IPR020095">
    <property type="entry name" value="PsdUridine_synth_TruA_C"/>
</dbReference>
<evidence type="ECO:0000256" key="2">
    <source>
        <dbReference type="ARBA" id="ARBA00022694"/>
    </source>
</evidence>
<dbReference type="InterPro" id="IPR020103">
    <property type="entry name" value="PsdUridine_synth_cat_dom_sf"/>
</dbReference>
<dbReference type="Proteomes" id="UP000270468">
    <property type="component" value="Unassembled WGS sequence"/>
</dbReference>
<feature type="active site" description="Nucleophile" evidence="4 5">
    <location>
        <position position="53"/>
    </location>
</feature>
<evidence type="ECO:0000256" key="4">
    <source>
        <dbReference type="HAMAP-Rule" id="MF_00171"/>
    </source>
</evidence>
<dbReference type="PIRSF" id="PIRSF001430">
    <property type="entry name" value="tRNA_psdUrid_synth"/>
    <property type="match status" value="1"/>
</dbReference>
<dbReference type="GO" id="GO:0031119">
    <property type="term" value="P:tRNA pseudouridine synthesis"/>
    <property type="evidence" value="ECO:0007669"/>
    <property type="project" value="UniProtKB-UniRule"/>
</dbReference>
<dbReference type="Pfam" id="PF01416">
    <property type="entry name" value="PseudoU_synth_1"/>
    <property type="match status" value="2"/>
</dbReference>
<dbReference type="InterPro" id="IPR001406">
    <property type="entry name" value="PsdUridine_synth_TruA"/>
</dbReference>
<accession>A0A3P5WCK3</accession>
<evidence type="ECO:0000313" key="9">
    <source>
        <dbReference type="EMBL" id="VDC18127.1"/>
    </source>
</evidence>
<dbReference type="Gene3D" id="3.30.70.660">
    <property type="entry name" value="Pseudouridine synthase I, catalytic domain, C-terminal subdomain"/>
    <property type="match status" value="1"/>
</dbReference>
<comment type="caution">
    <text evidence="4">Lacks conserved residue(s) required for the propagation of feature annotation.</text>
</comment>
<keyword evidence="10" id="KW-1185">Reference proteome</keyword>
<dbReference type="GO" id="GO:0160147">
    <property type="term" value="F:tRNA pseudouridine(38-40) synthase activity"/>
    <property type="evidence" value="ECO:0007669"/>
    <property type="project" value="UniProtKB-EC"/>
</dbReference>
<evidence type="ECO:0000256" key="7">
    <source>
        <dbReference type="RuleBase" id="RU003792"/>
    </source>
</evidence>
<comment type="function">
    <text evidence="4">Formation of pseudouridine at positions 38, 39 and 40 in the anticodon stem and loop of transfer RNAs.</text>
</comment>
<comment type="similarity">
    <text evidence="1 4 7">Belongs to the tRNA pseudouridine synthase TruA family.</text>
</comment>
<protein>
    <recommendedName>
        <fullName evidence="4">tRNA pseudouridine synthase A</fullName>
        <ecNumber evidence="4">5.4.99.12</ecNumber>
    </recommendedName>
    <alternativeName>
        <fullName evidence="4">tRNA pseudouridine(38-40) synthase</fullName>
    </alternativeName>
    <alternativeName>
        <fullName evidence="4">tRNA pseudouridylate synthase I</fullName>
    </alternativeName>
    <alternativeName>
        <fullName evidence="4">tRNA-uridine isomerase I</fullName>
    </alternativeName>
</protein>
<feature type="domain" description="Pseudouridine synthase I TruA alpha/beta" evidence="8">
    <location>
        <begin position="145"/>
        <end position="247"/>
    </location>
</feature>
<feature type="domain" description="Pseudouridine synthase I TruA alpha/beta" evidence="8">
    <location>
        <begin position="6"/>
        <end position="104"/>
    </location>
</feature>
<evidence type="ECO:0000313" key="10">
    <source>
        <dbReference type="Proteomes" id="UP000270468"/>
    </source>
</evidence>
<dbReference type="EMBL" id="UXAV01000012">
    <property type="protein sequence ID" value="VDC18127.1"/>
    <property type="molecule type" value="Genomic_DNA"/>
</dbReference>
<feature type="binding site" evidence="4 6">
    <location>
        <position position="111"/>
    </location>
    <ligand>
        <name>substrate</name>
    </ligand>
</feature>
<dbReference type="Gene3D" id="3.30.70.580">
    <property type="entry name" value="Pseudouridine synthase I, catalytic domain, N-terminal subdomain"/>
    <property type="match status" value="1"/>
</dbReference>
<dbReference type="InterPro" id="IPR020097">
    <property type="entry name" value="PsdUridine_synth_TruA_a/b_dom"/>
</dbReference>
<dbReference type="HAMAP" id="MF_00171">
    <property type="entry name" value="TruA"/>
    <property type="match status" value="1"/>
</dbReference>
<dbReference type="SUPFAM" id="SSF55120">
    <property type="entry name" value="Pseudouridine synthase"/>
    <property type="match status" value="1"/>
</dbReference>
<gene>
    <name evidence="4 9" type="primary">truA</name>
    <name evidence="9" type="ORF">FILTAD_00048</name>
</gene>
<name>A0A3P5WCK3_9BACL</name>
<dbReference type="GO" id="GO:0003723">
    <property type="term" value="F:RNA binding"/>
    <property type="evidence" value="ECO:0007669"/>
    <property type="project" value="InterPro"/>
</dbReference>
<dbReference type="PANTHER" id="PTHR11142:SF0">
    <property type="entry name" value="TRNA PSEUDOURIDINE SYNTHASE-LIKE 1"/>
    <property type="match status" value="1"/>
</dbReference>
<dbReference type="CDD" id="cd02570">
    <property type="entry name" value="PseudoU_synth_EcTruA"/>
    <property type="match status" value="1"/>
</dbReference>
<comment type="subunit">
    <text evidence="4">Homodimer.</text>
</comment>
<dbReference type="InterPro" id="IPR020094">
    <property type="entry name" value="TruA/RsuA/RluB/E/F_N"/>
</dbReference>
<organism evidence="9 10">
    <name type="scientific">Filibacter tadaridae</name>
    <dbReference type="NCBI Taxonomy" id="2483811"/>
    <lineage>
        <taxon>Bacteria</taxon>
        <taxon>Bacillati</taxon>
        <taxon>Bacillota</taxon>
        <taxon>Bacilli</taxon>
        <taxon>Bacillales</taxon>
        <taxon>Caryophanaceae</taxon>
        <taxon>Filibacter</taxon>
    </lineage>
</organism>
<dbReference type="EC" id="5.4.99.12" evidence="4"/>
<sequence length="248" mass="27644">MNRVKAVVSYDGTNFAGYQSQPGLRTVQLEIDKALRKIHKEIPVHSVASGRTDAGVHAFGQVIHFDTPLSLPTDRWKMALNVLLPTDIRIVSTAYVDEDFHARYGAIGKTYKYVWTRSKVQSPFERNYAVHLGKWNPDVEIMQAAATHLIGTHDFTSFCSSKTATTNKVRTVKRLVLEEEGDLLTMTIEGNGFLYNMVRTIAGMLLAVGIGWNTPADVKRILESCDRNNAGKTAPAHGLYLESVDYED</sequence>
<proteinExistence type="inferred from homology"/>
<dbReference type="AlphaFoldDB" id="A0A3P5WCK3"/>
<evidence type="ECO:0000256" key="6">
    <source>
        <dbReference type="PIRSR" id="PIRSR001430-2"/>
    </source>
</evidence>
<dbReference type="RefSeq" id="WP_124068578.1">
    <property type="nucleotide sequence ID" value="NZ_CBCRXF010000013.1"/>
</dbReference>
<keyword evidence="2 4" id="KW-0819">tRNA processing</keyword>
<evidence type="ECO:0000256" key="5">
    <source>
        <dbReference type="PIRSR" id="PIRSR001430-1"/>
    </source>
</evidence>
<evidence type="ECO:0000256" key="1">
    <source>
        <dbReference type="ARBA" id="ARBA00009375"/>
    </source>
</evidence>
<dbReference type="PANTHER" id="PTHR11142">
    <property type="entry name" value="PSEUDOURIDYLATE SYNTHASE"/>
    <property type="match status" value="1"/>
</dbReference>
<comment type="catalytic activity">
    <reaction evidence="4 7">
        <text>uridine(38/39/40) in tRNA = pseudouridine(38/39/40) in tRNA</text>
        <dbReference type="Rhea" id="RHEA:22376"/>
        <dbReference type="Rhea" id="RHEA-COMP:10085"/>
        <dbReference type="Rhea" id="RHEA-COMP:10087"/>
        <dbReference type="ChEBI" id="CHEBI:65314"/>
        <dbReference type="ChEBI" id="CHEBI:65315"/>
        <dbReference type="EC" id="5.4.99.12"/>
    </reaction>
</comment>
<keyword evidence="3 4" id="KW-0413">Isomerase</keyword>
<dbReference type="FunFam" id="3.30.70.580:FF:000001">
    <property type="entry name" value="tRNA pseudouridine synthase A"/>
    <property type="match status" value="1"/>
</dbReference>
<dbReference type="OrthoDB" id="9811823at2"/>
<evidence type="ECO:0000259" key="8">
    <source>
        <dbReference type="Pfam" id="PF01416"/>
    </source>
</evidence>
<dbReference type="NCBIfam" id="TIGR00071">
    <property type="entry name" value="hisT_truA"/>
    <property type="match status" value="1"/>
</dbReference>
<reference evidence="9 10" key="1">
    <citation type="submission" date="2018-11" db="EMBL/GenBank/DDBJ databases">
        <authorList>
            <person name="Criscuolo A."/>
        </authorList>
    </citation>
    <scope>NUCLEOTIDE SEQUENCE [LARGE SCALE GENOMIC DNA]</scope>
    <source>
        <strain evidence="9">ATB-66</strain>
    </source>
</reference>